<dbReference type="Proteomes" id="UP000034657">
    <property type="component" value="Unassembled WGS sequence"/>
</dbReference>
<dbReference type="EMBL" id="JJQM01000061">
    <property type="protein sequence ID" value="KKH56310.1"/>
    <property type="molecule type" value="Genomic_DNA"/>
</dbReference>
<evidence type="ECO:0000313" key="28">
    <source>
        <dbReference type="Proteomes" id="UP000034232"/>
    </source>
</evidence>
<dbReference type="EMBL" id="JJQV01000061">
    <property type="protein sequence ID" value="KKH83708.1"/>
    <property type="molecule type" value="Genomic_DNA"/>
</dbReference>
<dbReference type="EMBL" id="JJQS01000154">
    <property type="protein sequence ID" value="KKH70664.1"/>
    <property type="molecule type" value="Genomic_DNA"/>
</dbReference>
<evidence type="ECO:0000313" key="9">
    <source>
        <dbReference type="EMBL" id="KKH61469.1"/>
    </source>
</evidence>
<dbReference type="PATRIC" id="fig|2209.51.peg.3521"/>
<dbReference type="Proteomes" id="UP000034668">
    <property type="component" value="Unassembled WGS sequence"/>
</dbReference>
<dbReference type="EMBL" id="JJQZ01000137">
    <property type="protein sequence ID" value="KKH93094.1"/>
    <property type="molecule type" value="Genomic_DNA"/>
</dbReference>
<evidence type="ECO:0000313" key="13">
    <source>
        <dbReference type="EMBL" id="KKH78689.1"/>
    </source>
</evidence>
<name>A0A0F8S0G5_METMZ</name>
<dbReference type="Proteomes" id="UP000034021">
    <property type="component" value="Unassembled WGS sequence"/>
</dbReference>
<dbReference type="EMBL" id="JJRA01000026">
    <property type="protein sequence ID" value="KKI05900.1"/>
    <property type="molecule type" value="Genomic_DNA"/>
</dbReference>
<dbReference type="Proteomes" id="UP000034232">
    <property type="component" value="Unassembled WGS sequence"/>
</dbReference>
<dbReference type="Proteomes" id="UP000033885">
    <property type="component" value="Unassembled WGS sequence"/>
</dbReference>
<dbReference type="Proteomes" id="UP000034872">
    <property type="component" value="Unassembled WGS sequence"/>
</dbReference>
<dbReference type="EMBL" id="JJQR01000014">
    <property type="protein sequence ID" value="KKH78689.1"/>
    <property type="molecule type" value="Genomic_DNA"/>
</dbReference>
<dbReference type="Proteomes" id="UP000034925">
    <property type="component" value="Unassembled WGS sequence"/>
</dbReference>
<feature type="transmembrane region" description="Helical" evidence="1">
    <location>
        <begin position="43"/>
        <end position="68"/>
    </location>
</feature>
<evidence type="ECO:0000256" key="1">
    <source>
        <dbReference type="SAM" id="Phobius"/>
    </source>
</evidence>
<dbReference type="Proteomes" id="UP000034040">
    <property type="component" value="Unassembled WGS sequence"/>
</dbReference>
<evidence type="ECO:0000313" key="23">
    <source>
        <dbReference type="Proteomes" id="UP000033885"/>
    </source>
</evidence>
<organism evidence="10 24">
    <name type="scientific">Methanosarcina mazei</name>
    <name type="common">Methanosarcina frisia</name>
    <dbReference type="NCBI Taxonomy" id="2209"/>
    <lineage>
        <taxon>Archaea</taxon>
        <taxon>Methanobacteriati</taxon>
        <taxon>Methanobacteriota</taxon>
        <taxon>Stenosarchaea group</taxon>
        <taxon>Methanomicrobia</taxon>
        <taxon>Methanosarcinales</taxon>
        <taxon>Methanosarcinaceae</taxon>
        <taxon>Methanosarcina</taxon>
    </lineage>
</organism>
<evidence type="ECO:0000313" key="6">
    <source>
        <dbReference type="EMBL" id="KKH41034.1"/>
    </source>
</evidence>
<dbReference type="EMBL" id="JJQH01000177">
    <property type="protein sequence ID" value="KKH35217.1"/>
    <property type="molecule type" value="Genomic_DNA"/>
</dbReference>
<evidence type="ECO:0000313" key="15">
    <source>
        <dbReference type="EMBL" id="KKH83708.1"/>
    </source>
</evidence>
<dbReference type="EMBL" id="JJQJ01000220">
    <property type="protein sequence ID" value="KKH44051.1"/>
    <property type="molecule type" value="Genomic_DNA"/>
</dbReference>
<evidence type="ECO:0000313" key="3">
    <source>
        <dbReference type="EMBL" id="KKG05274.1"/>
    </source>
</evidence>
<sequence length="86" mass="9774">MVNFESKDKNRAVFLLSVATSVVLMSLFLLGTLLANIYSGEAFYTLVDVVMGCIFVFIITIIISLSLWPRVLDWLENREQVKKSEL</sequence>
<dbReference type="EMBL" id="JJQT01000116">
    <property type="protein sequence ID" value="KKH78795.1"/>
    <property type="molecule type" value="Genomic_DNA"/>
</dbReference>
<evidence type="ECO:0000313" key="31">
    <source>
        <dbReference type="Proteomes" id="UP000034657"/>
    </source>
</evidence>
<reference evidence="21 22" key="1">
    <citation type="journal article" date="2015" name="ISME J.">
        <title>Genomic and phenotypic differentiation among Methanosarcina mazei populations from Columbia River sediment.</title>
        <authorList>
            <person name="Youngblut N.D."/>
            <person name="Wirth J.S."/>
            <person name="Henriksen J.R."/>
            <person name="Smith M."/>
            <person name="Simon H."/>
            <person name="Metcalf W.W."/>
            <person name="Whitaker R.J."/>
        </authorList>
    </citation>
    <scope>NUCLEOTIDE SEQUENCE [LARGE SCALE GENOMIC DNA]</scope>
    <source>
        <strain evidence="6 34">1.H.A.1A.1</strain>
        <strain evidence="5 25">1.H.A.1A.3</strain>
        <strain evidence="7 22">1.H.A.1A.6</strain>
        <strain evidence="8 28">1.H.A.2.3</strain>
        <strain evidence="9 33">1.H.A.2.7</strain>
        <strain evidence="11">1.H.A.2.8</strain>
        <strain evidence="10 24">1.H.M.0.1</strain>
        <strain evidence="13 37">1.H.M.1A.1</strain>
        <strain evidence="12 26">1.H.M.1A.2</strain>
        <strain evidence="14 35">1.H.M.1A.3</strain>
        <strain evidence="15 21">1.H.M.2.2</strain>
        <strain evidence="16 38">1.H.M.2.3</strain>
        <strain evidence="18 32">1.H.M.2.4</strain>
        <strain evidence="17 36">1.H.T.2.1</strain>
        <strain evidence="20 23">1.H.T.2.3</strain>
        <strain evidence="19 29">1.H.T.2.5</strain>
        <strain evidence="2 27">2.F.A.2.3</strain>
        <strain evidence="3 30">2.F.T.0.2</strain>
        <strain evidence="4 31">3.H.M.1A.1</strain>
    </source>
</reference>
<dbReference type="Proteomes" id="UP000034758">
    <property type="component" value="Unassembled WGS sequence"/>
</dbReference>
<dbReference type="EMBL" id="JJPT01000014">
    <property type="protein sequence ID" value="KKG95041.1"/>
    <property type="molecule type" value="Genomic_DNA"/>
</dbReference>
<evidence type="ECO:0000313" key="26">
    <source>
        <dbReference type="Proteomes" id="UP000034040"/>
    </source>
</evidence>
<evidence type="ECO:0000313" key="8">
    <source>
        <dbReference type="EMBL" id="KKH56310.1"/>
    </source>
</evidence>
<dbReference type="GeneID" id="66136177"/>
<dbReference type="Proteomes" id="UP000033933">
    <property type="component" value="Unassembled WGS sequence"/>
</dbReference>
<evidence type="ECO:0000313" key="18">
    <source>
        <dbReference type="EMBL" id="KKH95688.1"/>
    </source>
</evidence>
<accession>A0A0F8S0G5</accession>
<evidence type="ECO:0000313" key="21">
    <source>
        <dbReference type="Proteomes" id="UP000033814"/>
    </source>
</evidence>
<dbReference type="Proteomes" id="UP000033814">
    <property type="component" value="Unassembled WGS sequence"/>
</dbReference>
<evidence type="ECO:0000313" key="14">
    <source>
        <dbReference type="EMBL" id="KKH78795.1"/>
    </source>
</evidence>
<dbReference type="Proteomes" id="UP000034547">
    <property type="component" value="Unassembled WGS sequence"/>
</dbReference>
<evidence type="ECO:0000313" key="11">
    <source>
        <dbReference type="EMBL" id="KKH68839.1"/>
    </source>
</evidence>
<keyword evidence="1" id="KW-1133">Transmembrane helix</keyword>
<dbReference type="Proteomes" id="UP000034937">
    <property type="component" value="Unassembled WGS sequence"/>
</dbReference>
<dbReference type="AlphaFoldDB" id="A0A0F8S0G5"/>
<dbReference type="Proteomes" id="UP000033864">
    <property type="component" value="Unassembled WGS sequence"/>
</dbReference>
<evidence type="ECO:0000313" key="17">
    <source>
        <dbReference type="EMBL" id="KKH93094.1"/>
    </source>
</evidence>
<dbReference type="EMBL" id="JJQO01000267">
    <property type="protein sequence ID" value="KKH61469.1"/>
    <property type="molecule type" value="Genomic_DNA"/>
</dbReference>
<evidence type="ECO:0000313" key="32">
    <source>
        <dbReference type="Proteomes" id="UP000034668"/>
    </source>
</evidence>
<evidence type="ECO:0000313" key="27">
    <source>
        <dbReference type="Proteomes" id="UP000034142"/>
    </source>
</evidence>
<evidence type="ECO:0000313" key="33">
    <source>
        <dbReference type="Proteomes" id="UP000034692"/>
    </source>
</evidence>
<dbReference type="Proteomes" id="UP000034842">
    <property type="component" value="Unassembled WGS sequence"/>
</dbReference>
<dbReference type="EMBL" id="JJOT01000021">
    <property type="protein sequence ID" value="KKG05274.1"/>
    <property type="molecule type" value="Genomic_DNA"/>
</dbReference>
<evidence type="ECO:0000313" key="30">
    <source>
        <dbReference type="Proteomes" id="UP000034597"/>
    </source>
</evidence>
<dbReference type="EMBL" id="JJQP01000075">
    <property type="protein sequence ID" value="KKH68839.1"/>
    <property type="molecule type" value="Genomic_DNA"/>
</dbReference>
<keyword evidence="1" id="KW-0472">Membrane</keyword>
<comment type="caution">
    <text evidence="10">The sequence shown here is derived from an EMBL/GenBank/DDBJ whole genome shotgun (WGS) entry which is preliminary data.</text>
</comment>
<evidence type="ECO:0000313" key="16">
    <source>
        <dbReference type="EMBL" id="KKH86222.1"/>
    </source>
</evidence>
<evidence type="ECO:0000313" key="22">
    <source>
        <dbReference type="Proteomes" id="UP000033864"/>
    </source>
</evidence>
<dbReference type="Proteomes" id="UP000034597">
    <property type="component" value="Unassembled WGS sequence"/>
</dbReference>
<evidence type="ECO:0000313" key="20">
    <source>
        <dbReference type="EMBL" id="KKI05900.1"/>
    </source>
</evidence>
<proteinExistence type="predicted"/>
<dbReference type="EMBL" id="JJOR01000116">
    <property type="protein sequence ID" value="KKG02037.1"/>
    <property type="molecule type" value="Genomic_DNA"/>
</dbReference>
<evidence type="ECO:0000313" key="29">
    <source>
        <dbReference type="Proteomes" id="UP000034547"/>
    </source>
</evidence>
<evidence type="ECO:0000313" key="5">
    <source>
        <dbReference type="EMBL" id="KKH35217.1"/>
    </source>
</evidence>
<evidence type="ECO:0000313" key="10">
    <source>
        <dbReference type="EMBL" id="KKH66724.1"/>
    </source>
</evidence>
<keyword evidence="1" id="KW-0812">Transmembrane</keyword>
<evidence type="ECO:0000313" key="37">
    <source>
        <dbReference type="Proteomes" id="UP000034925"/>
    </source>
</evidence>
<dbReference type="EMBL" id="JJQW01000098">
    <property type="protein sequence ID" value="KKH86222.1"/>
    <property type="molecule type" value="Genomic_DNA"/>
</dbReference>
<evidence type="ECO:0000313" key="4">
    <source>
        <dbReference type="EMBL" id="KKG95041.1"/>
    </source>
</evidence>
<dbReference type="EMBL" id="JJQG01000043">
    <property type="protein sequence ID" value="KKH41034.1"/>
    <property type="molecule type" value="Genomic_DNA"/>
</dbReference>
<evidence type="ECO:0000313" key="35">
    <source>
        <dbReference type="Proteomes" id="UP000034842"/>
    </source>
</evidence>
<evidence type="ECO:0000313" key="19">
    <source>
        <dbReference type="EMBL" id="KKI04039.1"/>
    </source>
</evidence>
<protein>
    <submittedName>
        <fullName evidence="10">Uncharacterized protein</fullName>
    </submittedName>
</protein>
<dbReference type="EMBL" id="JJQX01000100">
    <property type="protein sequence ID" value="KKH95688.1"/>
    <property type="molecule type" value="Genomic_DNA"/>
</dbReference>
<dbReference type="RefSeq" id="WP_048041381.1">
    <property type="nucleotide sequence ID" value="NZ_AP019780.1"/>
</dbReference>
<evidence type="ECO:0000313" key="36">
    <source>
        <dbReference type="Proteomes" id="UP000034872"/>
    </source>
</evidence>
<dbReference type="Proteomes" id="UP000034142">
    <property type="component" value="Unassembled WGS sequence"/>
</dbReference>
<dbReference type="EMBL" id="JJRB01000064">
    <property type="protein sequence ID" value="KKI04039.1"/>
    <property type="molecule type" value="Genomic_DNA"/>
</dbReference>
<dbReference type="Proteomes" id="UP000034692">
    <property type="component" value="Unassembled WGS sequence"/>
</dbReference>
<evidence type="ECO:0000313" key="25">
    <source>
        <dbReference type="Proteomes" id="UP000034021"/>
    </source>
</evidence>
<dbReference type="EMBL" id="JJQQ01000086">
    <property type="protein sequence ID" value="KKH66724.1"/>
    <property type="molecule type" value="Genomic_DNA"/>
</dbReference>
<gene>
    <name evidence="2" type="ORF">DU31_15560</name>
    <name evidence="3" type="ORF">DU40_13880</name>
    <name evidence="5" type="ORF">DU50_16325</name>
    <name evidence="6" type="ORF">DU54_13710</name>
    <name evidence="4" type="ORF">DU69_15525</name>
    <name evidence="11" type="ORF">DU73_15160</name>
    <name evidence="9" type="ORF">DU75_16705</name>
    <name evidence="8" type="ORF">DU76_15825</name>
    <name evidence="12" type="ORF">DU77_14320</name>
    <name evidence="14" type="ORF">DU78_16865</name>
    <name evidence="18" type="ORF">DU79_17155</name>
    <name evidence="20" type="ORF">DU81_14930</name>
    <name evidence="15" type="ORF">DU82_14235</name>
    <name evidence="19" type="ORF">DU83_15765</name>
    <name evidence="17" type="ORF">DU84_12905</name>
    <name evidence="7" type="ORF">DU85_16785</name>
    <name evidence="13" type="ORF">DU86_16030</name>
    <name evidence="10" type="ORF">DU87_13575</name>
    <name evidence="16" type="ORF">DU88_13360</name>
</gene>
<evidence type="ECO:0000313" key="7">
    <source>
        <dbReference type="EMBL" id="KKH44051.1"/>
    </source>
</evidence>
<evidence type="ECO:0000313" key="38">
    <source>
        <dbReference type="Proteomes" id="UP000034937"/>
    </source>
</evidence>
<evidence type="ECO:0000313" key="2">
    <source>
        <dbReference type="EMBL" id="KKG02037.1"/>
    </source>
</evidence>
<feature type="transmembrane region" description="Helical" evidence="1">
    <location>
        <begin position="12"/>
        <end position="37"/>
    </location>
</feature>
<evidence type="ECO:0000313" key="34">
    <source>
        <dbReference type="Proteomes" id="UP000034758"/>
    </source>
</evidence>
<evidence type="ECO:0000313" key="24">
    <source>
        <dbReference type="Proteomes" id="UP000033933"/>
    </source>
</evidence>
<evidence type="ECO:0000313" key="12">
    <source>
        <dbReference type="EMBL" id="KKH70664.1"/>
    </source>
</evidence>